<evidence type="ECO:0000313" key="1">
    <source>
        <dbReference type="EMBL" id="KAH3825838.1"/>
    </source>
</evidence>
<proteinExistence type="predicted"/>
<dbReference type="AlphaFoldDB" id="A0A9D4H1R9"/>
<organism evidence="1 2">
    <name type="scientific">Dreissena polymorpha</name>
    <name type="common">Zebra mussel</name>
    <name type="synonym">Mytilus polymorpha</name>
    <dbReference type="NCBI Taxonomy" id="45954"/>
    <lineage>
        <taxon>Eukaryota</taxon>
        <taxon>Metazoa</taxon>
        <taxon>Spiralia</taxon>
        <taxon>Lophotrochozoa</taxon>
        <taxon>Mollusca</taxon>
        <taxon>Bivalvia</taxon>
        <taxon>Autobranchia</taxon>
        <taxon>Heteroconchia</taxon>
        <taxon>Euheterodonta</taxon>
        <taxon>Imparidentia</taxon>
        <taxon>Neoheterodontei</taxon>
        <taxon>Myida</taxon>
        <taxon>Dreissenoidea</taxon>
        <taxon>Dreissenidae</taxon>
        <taxon>Dreissena</taxon>
    </lineage>
</organism>
<evidence type="ECO:0000313" key="2">
    <source>
        <dbReference type="Proteomes" id="UP000828390"/>
    </source>
</evidence>
<name>A0A9D4H1R9_DREPO</name>
<reference evidence="1" key="1">
    <citation type="journal article" date="2019" name="bioRxiv">
        <title>The Genome of the Zebra Mussel, Dreissena polymorpha: A Resource for Invasive Species Research.</title>
        <authorList>
            <person name="McCartney M.A."/>
            <person name="Auch B."/>
            <person name="Kono T."/>
            <person name="Mallez S."/>
            <person name="Zhang Y."/>
            <person name="Obille A."/>
            <person name="Becker A."/>
            <person name="Abrahante J.E."/>
            <person name="Garbe J."/>
            <person name="Badalamenti J.P."/>
            <person name="Herman A."/>
            <person name="Mangelson H."/>
            <person name="Liachko I."/>
            <person name="Sullivan S."/>
            <person name="Sone E.D."/>
            <person name="Koren S."/>
            <person name="Silverstein K.A.T."/>
            <person name="Beckman K.B."/>
            <person name="Gohl D.M."/>
        </authorList>
    </citation>
    <scope>NUCLEOTIDE SEQUENCE</scope>
    <source>
        <strain evidence="1">Duluth1</strain>
        <tissue evidence="1">Whole animal</tissue>
    </source>
</reference>
<dbReference type="PANTHER" id="PTHR24024">
    <property type="entry name" value="PULMONARY SURFACTANT-ASSOCIATED PROTEIN A"/>
    <property type="match status" value="1"/>
</dbReference>
<comment type="caution">
    <text evidence="1">The sequence shown here is derived from an EMBL/GenBank/DDBJ whole genome shotgun (WGS) entry which is preliminary data.</text>
</comment>
<dbReference type="OrthoDB" id="6272653at2759"/>
<evidence type="ECO:0008006" key="3">
    <source>
        <dbReference type="Google" id="ProtNLM"/>
    </source>
</evidence>
<accession>A0A9D4H1R9</accession>
<dbReference type="Proteomes" id="UP000828390">
    <property type="component" value="Unassembled WGS sequence"/>
</dbReference>
<dbReference type="GO" id="GO:0005615">
    <property type="term" value="C:extracellular space"/>
    <property type="evidence" value="ECO:0007669"/>
    <property type="project" value="TreeGrafter"/>
</dbReference>
<dbReference type="PANTHER" id="PTHR24024:SF18">
    <property type="entry name" value="SHORT-CHAIN COLLAGEN C4-LIKE"/>
    <property type="match status" value="1"/>
</dbReference>
<sequence>MYLDTNAALNSTVRKQNGFTYVRWGRKTCPNITTTSLVYTGQAASGHFRHPGSAEYLCLPNDPQFDNPDNTEHGARSLIYGSEYETPTSAFTTLNSMEVPCALCLSRGKTTVMIPARTSCYSGWTLEYRGYLMSSEHSHPGKNYVCMDINAEALDASYGNLDETLFYLVEGRCSALKCPPYVNGQELTCAVCSITL</sequence>
<gene>
    <name evidence="1" type="ORF">DPMN_127721</name>
</gene>
<protein>
    <recommendedName>
        <fullName evidence="3">Short-chain collagen C4-like</fullName>
    </recommendedName>
</protein>
<dbReference type="InterPro" id="IPR051077">
    <property type="entry name" value="Ca-dependent_lectin"/>
</dbReference>
<reference evidence="1" key="2">
    <citation type="submission" date="2020-11" db="EMBL/GenBank/DDBJ databases">
        <authorList>
            <person name="McCartney M.A."/>
            <person name="Auch B."/>
            <person name="Kono T."/>
            <person name="Mallez S."/>
            <person name="Becker A."/>
            <person name="Gohl D.M."/>
            <person name="Silverstein K.A.T."/>
            <person name="Koren S."/>
            <person name="Bechman K.B."/>
            <person name="Herman A."/>
            <person name="Abrahante J.E."/>
            <person name="Garbe J."/>
        </authorList>
    </citation>
    <scope>NUCLEOTIDE SEQUENCE</scope>
    <source>
        <strain evidence="1">Duluth1</strain>
        <tissue evidence="1">Whole animal</tissue>
    </source>
</reference>
<dbReference type="EMBL" id="JAIWYP010000005">
    <property type="protein sequence ID" value="KAH3825838.1"/>
    <property type="molecule type" value="Genomic_DNA"/>
</dbReference>
<keyword evidence="2" id="KW-1185">Reference proteome</keyword>